<accession>A0ABQ6HS21</accession>
<feature type="domain" description="Peptidase S8/S53" evidence="7">
    <location>
        <begin position="195"/>
        <end position="545"/>
    </location>
</feature>
<dbReference type="Proteomes" id="UP001157109">
    <property type="component" value="Unassembled WGS sequence"/>
</dbReference>
<feature type="active site" description="Charge relay system" evidence="5">
    <location>
        <position position="204"/>
    </location>
</feature>
<feature type="active site" description="Charge relay system" evidence="5">
    <location>
        <position position="311"/>
    </location>
</feature>
<dbReference type="PANTHER" id="PTHR10795">
    <property type="entry name" value="PROPROTEIN CONVERTASE SUBTILISIN/KEXIN"/>
    <property type="match status" value="1"/>
</dbReference>
<dbReference type="RefSeq" id="WP_284284587.1">
    <property type="nucleotide sequence ID" value="NZ_BSUJ01000001.1"/>
</dbReference>
<evidence type="ECO:0008006" key="11">
    <source>
        <dbReference type="Google" id="ProtNLM"/>
    </source>
</evidence>
<dbReference type="InterPro" id="IPR015500">
    <property type="entry name" value="Peptidase_S8_subtilisin-rel"/>
</dbReference>
<dbReference type="InterPro" id="IPR045051">
    <property type="entry name" value="SBT"/>
</dbReference>
<keyword evidence="10" id="KW-1185">Reference proteome</keyword>
<feature type="compositionally biased region" description="Polar residues" evidence="6">
    <location>
        <begin position="306"/>
        <end position="325"/>
    </location>
</feature>
<dbReference type="PRINTS" id="PR00723">
    <property type="entry name" value="SUBTILISIN"/>
</dbReference>
<proteinExistence type="inferred from homology"/>
<feature type="region of interest" description="Disordered" evidence="6">
    <location>
        <begin position="291"/>
        <end position="325"/>
    </location>
</feature>
<comment type="caution">
    <text evidence="9">The sequence shown here is derived from an EMBL/GenBank/DDBJ whole genome shotgun (WGS) entry which is preliminary data.</text>
</comment>
<evidence type="ECO:0000256" key="2">
    <source>
        <dbReference type="ARBA" id="ARBA00022670"/>
    </source>
</evidence>
<dbReference type="PROSITE" id="PS00138">
    <property type="entry name" value="SUBTILASE_SER"/>
    <property type="match status" value="1"/>
</dbReference>
<dbReference type="Gene3D" id="2.60.120.380">
    <property type="match status" value="1"/>
</dbReference>
<sequence length="887" mass="89396">MLATPHLPQRLRSTAVLGALALALSGVLPLTALAPVASAAAGSAGSAANAGGAGGAISAAGTRAPAGYLVTMRADSAAQHAARTARAAGAPIVFDAGSTESVAHRAGLTRSHRAAAAAVGVSVQRDLTVALNAFSARLTPEQARTLAARSDVLSVHKITVRRPVVVGTPDRLGLTGTSGVYATRFGAAGGPSAAGRGIVVGDLDTGVWPENASFAGAPLPVATRSTTVGAPYRLAGTTSTTVMRKADGTTFRGDCSGLLPGRTSADAWSVATCSTTLISARSFPPAVGWVAPTSTDPKGREWASPRDSSGHGSHTASTAVGRSTPMTVTLADGSTRSYPASAGVAPGASLAVYKVCWNYAADTDHDGVNDSGCPDDSIVAAIDQAVADGVDVLNYSISGASDTLDDPVQLAFKGAAAAGVFVAAASGNYGEYGEPANNPSPWVTTVANATWTGTIDVAPSSSRGPSPASDDNLLKPDLAGPGTDVIAAVPPTTWSTTAPSAFESMSGTSMSTPHVSGAAALLLSRFPRWTPMMVKSALMTTADPTTFATKDVFASGAGYLRPGPAFNPGLVLDAPASSYNGYLQGLGVATGAPALRAVDFNGPSIAVGHLAAPVTTRRTFLPLVTGTWKVTASLPGFTVTVPTSVTASSIGQAVPVSVRIARSTAQLGTWSQGWLTLSGPTTVRLPLVARAELAVPRELSVRGTTGSQAFTVSSPFATTQTATVLGPVAAVTQSASGAPGTTVPGTAFTTGDLELARFTLTAATPAGTDLDLELQRRTAQGTWETYASSATSSANEQLDVDWLPAGTYRLTAVVYAAPGTASFTLSRWLLPGARTGSLSVAPNPVTIAAGGSTTVTARWSGLTAGRVYLGLIRYPSASRPTVVTFRP</sequence>
<evidence type="ECO:0000313" key="9">
    <source>
        <dbReference type="EMBL" id="GMA20314.1"/>
    </source>
</evidence>
<dbReference type="Gene3D" id="3.40.50.200">
    <property type="entry name" value="Peptidase S8/S53 domain"/>
    <property type="match status" value="1"/>
</dbReference>
<dbReference type="InterPro" id="IPR000209">
    <property type="entry name" value="Peptidase_S8/S53_dom"/>
</dbReference>
<comment type="similarity">
    <text evidence="1 5">Belongs to the peptidase S8 family.</text>
</comment>
<reference evidence="10" key="1">
    <citation type="journal article" date="2019" name="Int. J. Syst. Evol. Microbiol.">
        <title>The Global Catalogue of Microorganisms (GCM) 10K type strain sequencing project: providing services to taxonomists for standard genome sequencing and annotation.</title>
        <authorList>
            <consortium name="The Broad Institute Genomics Platform"/>
            <consortium name="The Broad Institute Genome Sequencing Center for Infectious Disease"/>
            <person name="Wu L."/>
            <person name="Ma J."/>
        </authorList>
    </citation>
    <scope>NUCLEOTIDE SEQUENCE [LARGE SCALE GENOMIC DNA]</scope>
    <source>
        <strain evidence="10">NBRC 105830</strain>
    </source>
</reference>
<evidence type="ECO:0000256" key="1">
    <source>
        <dbReference type="ARBA" id="ARBA00011073"/>
    </source>
</evidence>
<organism evidence="9 10">
    <name type="scientific">Arsenicicoccus piscis</name>
    <dbReference type="NCBI Taxonomy" id="673954"/>
    <lineage>
        <taxon>Bacteria</taxon>
        <taxon>Bacillati</taxon>
        <taxon>Actinomycetota</taxon>
        <taxon>Actinomycetes</taxon>
        <taxon>Micrococcales</taxon>
        <taxon>Intrasporangiaceae</taxon>
        <taxon>Arsenicicoccus</taxon>
    </lineage>
</organism>
<evidence type="ECO:0000259" key="7">
    <source>
        <dbReference type="Pfam" id="PF00082"/>
    </source>
</evidence>
<evidence type="ECO:0000256" key="5">
    <source>
        <dbReference type="PROSITE-ProRule" id="PRU01240"/>
    </source>
</evidence>
<evidence type="ECO:0000259" key="8">
    <source>
        <dbReference type="Pfam" id="PF05922"/>
    </source>
</evidence>
<dbReference type="EMBL" id="BSUJ01000001">
    <property type="protein sequence ID" value="GMA20314.1"/>
    <property type="molecule type" value="Genomic_DNA"/>
</dbReference>
<dbReference type="Pfam" id="PF00082">
    <property type="entry name" value="Peptidase_S8"/>
    <property type="match status" value="1"/>
</dbReference>
<feature type="domain" description="Inhibitor I9" evidence="8">
    <location>
        <begin position="68"/>
        <end position="157"/>
    </location>
</feature>
<dbReference type="InterPro" id="IPR010259">
    <property type="entry name" value="S8pro/Inhibitor_I9"/>
</dbReference>
<keyword evidence="2 5" id="KW-0645">Protease</keyword>
<protein>
    <recommendedName>
        <fullName evidence="11">Peptidase S8/S53 domain-containing protein</fullName>
    </recommendedName>
</protein>
<keyword evidence="4 5" id="KW-0720">Serine protease</keyword>
<dbReference type="InterPro" id="IPR036852">
    <property type="entry name" value="Peptidase_S8/S53_dom_sf"/>
</dbReference>
<keyword evidence="3 5" id="KW-0378">Hydrolase</keyword>
<gene>
    <name evidence="9" type="ORF">GCM10025862_23350</name>
</gene>
<feature type="compositionally biased region" description="Low complexity" evidence="6">
    <location>
        <begin position="458"/>
        <end position="469"/>
    </location>
</feature>
<dbReference type="InterPro" id="IPR023828">
    <property type="entry name" value="Peptidase_S8_Ser-AS"/>
</dbReference>
<feature type="active site" description="Charge relay system" evidence="5">
    <location>
        <position position="509"/>
    </location>
</feature>
<evidence type="ECO:0000256" key="6">
    <source>
        <dbReference type="SAM" id="MobiDB-lite"/>
    </source>
</evidence>
<evidence type="ECO:0000313" key="10">
    <source>
        <dbReference type="Proteomes" id="UP001157109"/>
    </source>
</evidence>
<dbReference type="Pfam" id="PF05922">
    <property type="entry name" value="Inhibitor_I9"/>
    <property type="match status" value="1"/>
</dbReference>
<dbReference type="PROSITE" id="PS51892">
    <property type="entry name" value="SUBTILASE"/>
    <property type="match status" value="1"/>
</dbReference>
<evidence type="ECO:0000256" key="4">
    <source>
        <dbReference type="ARBA" id="ARBA00022825"/>
    </source>
</evidence>
<name>A0ABQ6HS21_9MICO</name>
<dbReference type="SUPFAM" id="SSF52743">
    <property type="entry name" value="Subtilisin-like"/>
    <property type="match status" value="1"/>
</dbReference>
<feature type="region of interest" description="Disordered" evidence="6">
    <location>
        <begin position="456"/>
        <end position="475"/>
    </location>
</feature>
<evidence type="ECO:0000256" key="3">
    <source>
        <dbReference type="ARBA" id="ARBA00022801"/>
    </source>
</evidence>